<dbReference type="InParanoid" id="A0A3N4KV67"/>
<organism evidence="1 2">
    <name type="scientific">Morchella conica CCBAS932</name>
    <dbReference type="NCBI Taxonomy" id="1392247"/>
    <lineage>
        <taxon>Eukaryota</taxon>
        <taxon>Fungi</taxon>
        <taxon>Dikarya</taxon>
        <taxon>Ascomycota</taxon>
        <taxon>Pezizomycotina</taxon>
        <taxon>Pezizomycetes</taxon>
        <taxon>Pezizales</taxon>
        <taxon>Morchellaceae</taxon>
        <taxon>Morchella</taxon>
    </lineage>
</organism>
<keyword evidence="2" id="KW-1185">Reference proteome</keyword>
<sequence length="98" mass="11085">MMSGRVRRCMYFFLSSSSPIGLFLLFFIFIFLQCWLCMGGVPKVAWAAINQLITIVLSPPPPFHNYYQLAQLPTASSRAQSLCVNKPRTIAHAIHVPR</sequence>
<evidence type="ECO:0000313" key="2">
    <source>
        <dbReference type="Proteomes" id="UP000277580"/>
    </source>
</evidence>
<name>A0A3N4KV67_9PEZI</name>
<dbReference type="Proteomes" id="UP000277580">
    <property type="component" value="Unassembled WGS sequence"/>
</dbReference>
<protein>
    <submittedName>
        <fullName evidence="1">Uncharacterized protein</fullName>
    </submittedName>
</protein>
<proteinExistence type="predicted"/>
<evidence type="ECO:0000313" key="1">
    <source>
        <dbReference type="EMBL" id="RPB13378.1"/>
    </source>
</evidence>
<dbReference type="EMBL" id="ML119123">
    <property type="protein sequence ID" value="RPB13378.1"/>
    <property type="molecule type" value="Genomic_DNA"/>
</dbReference>
<accession>A0A3N4KV67</accession>
<gene>
    <name evidence="1" type="ORF">P167DRAFT_111968</name>
</gene>
<dbReference type="AlphaFoldDB" id="A0A3N4KV67"/>
<reference evidence="1 2" key="1">
    <citation type="journal article" date="2018" name="Nat. Ecol. Evol.">
        <title>Pezizomycetes genomes reveal the molecular basis of ectomycorrhizal truffle lifestyle.</title>
        <authorList>
            <person name="Murat C."/>
            <person name="Payen T."/>
            <person name="Noel B."/>
            <person name="Kuo A."/>
            <person name="Morin E."/>
            <person name="Chen J."/>
            <person name="Kohler A."/>
            <person name="Krizsan K."/>
            <person name="Balestrini R."/>
            <person name="Da Silva C."/>
            <person name="Montanini B."/>
            <person name="Hainaut M."/>
            <person name="Levati E."/>
            <person name="Barry K.W."/>
            <person name="Belfiori B."/>
            <person name="Cichocki N."/>
            <person name="Clum A."/>
            <person name="Dockter R.B."/>
            <person name="Fauchery L."/>
            <person name="Guy J."/>
            <person name="Iotti M."/>
            <person name="Le Tacon F."/>
            <person name="Lindquist E.A."/>
            <person name="Lipzen A."/>
            <person name="Malagnac F."/>
            <person name="Mello A."/>
            <person name="Molinier V."/>
            <person name="Miyauchi S."/>
            <person name="Poulain J."/>
            <person name="Riccioni C."/>
            <person name="Rubini A."/>
            <person name="Sitrit Y."/>
            <person name="Splivallo R."/>
            <person name="Traeger S."/>
            <person name="Wang M."/>
            <person name="Zifcakova L."/>
            <person name="Wipf D."/>
            <person name="Zambonelli A."/>
            <person name="Paolocci F."/>
            <person name="Nowrousian M."/>
            <person name="Ottonello S."/>
            <person name="Baldrian P."/>
            <person name="Spatafora J.W."/>
            <person name="Henrissat B."/>
            <person name="Nagy L.G."/>
            <person name="Aury J.M."/>
            <person name="Wincker P."/>
            <person name="Grigoriev I.V."/>
            <person name="Bonfante P."/>
            <person name="Martin F.M."/>
        </authorList>
    </citation>
    <scope>NUCLEOTIDE SEQUENCE [LARGE SCALE GENOMIC DNA]</scope>
    <source>
        <strain evidence="1 2">CCBAS932</strain>
    </source>
</reference>